<keyword evidence="1" id="KW-1133">Transmembrane helix</keyword>
<evidence type="ECO:0000256" key="1">
    <source>
        <dbReference type="SAM" id="Phobius"/>
    </source>
</evidence>
<feature type="transmembrane region" description="Helical" evidence="1">
    <location>
        <begin position="295"/>
        <end position="316"/>
    </location>
</feature>
<feature type="transmembrane region" description="Helical" evidence="1">
    <location>
        <begin position="113"/>
        <end position="133"/>
    </location>
</feature>
<evidence type="ECO:0000313" key="2">
    <source>
        <dbReference type="EMBL" id="MCP9761583.1"/>
    </source>
</evidence>
<evidence type="ECO:0000313" key="3">
    <source>
        <dbReference type="Proteomes" id="UP001204144"/>
    </source>
</evidence>
<feature type="transmembrane region" description="Helical" evidence="1">
    <location>
        <begin position="328"/>
        <end position="345"/>
    </location>
</feature>
<feature type="transmembrane region" description="Helical" evidence="1">
    <location>
        <begin position="263"/>
        <end position="283"/>
    </location>
</feature>
<reference evidence="2 3" key="1">
    <citation type="submission" date="2018-11" db="EMBL/GenBank/DDBJ databases">
        <title>Novel bacteria species description.</title>
        <authorList>
            <person name="Han J.-H."/>
        </authorList>
    </citation>
    <scope>NUCLEOTIDE SEQUENCE [LARGE SCALE GENOMIC DNA]</scope>
    <source>
        <strain evidence="2 3">KCTC23259</strain>
    </source>
</reference>
<comment type="caution">
    <text evidence="2">The sequence shown here is derived from an EMBL/GenBank/DDBJ whole genome shotgun (WGS) entry which is preliminary data.</text>
</comment>
<keyword evidence="3" id="KW-1185">Reference proteome</keyword>
<feature type="transmembrane region" description="Helical" evidence="1">
    <location>
        <begin position="204"/>
        <end position="224"/>
    </location>
</feature>
<accession>A0AAE3GYM3</accession>
<dbReference type="Proteomes" id="UP001204144">
    <property type="component" value="Unassembled WGS sequence"/>
</dbReference>
<dbReference type="EMBL" id="RJUF01000002">
    <property type="protein sequence ID" value="MCP9761583.1"/>
    <property type="molecule type" value="Genomic_DNA"/>
</dbReference>
<feature type="transmembrane region" description="Helical" evidence="1">
    <location>
        <begin position="82"/>
        <end position="106"/>
    </location>
</feature>
<feature type="transmembrane region" description="Helical" evidence="1">
    <location>
        <begin position="352"/>
        <end position="369"/>
    </location>
</feature>
<name>A0AAE3GYM3_9BACT</name>
<dbReference type="AlphaFoldDB" id="A0AAE3GYM3"/>
<organism evidence="2 3">
    <name type="scientific">Lacihabitans soyangensis</name>
    <dbReference type="NCBI Taxonomy" id="869394"/>
    <lineage>
        <taxon>Bacteria</taxon>
        <taxon>Pseudomonadati</taxon>
        <taxon>Bacteroidota</taxon>
        <taxon>Cytophagia</taxon>
        <taxon>Cytophagales</taxon>
        <taxon>Leadbetterellaceae</taxon>
        <taxon>Lacihabitans</taxon>
    </lineage>
</organism>
<sequence length="541" mass="62804">MSKKQNLIPWLLALVPIVVHLVVLKSQAINFPFEDDHRVFMDFFYNYLNASSFGEKVMVLLTPDNESRPFLIRLSMLIPIGIFGRIDFGIILYFVNLYTLVLVLVFYKKYKHLPVFLLLLSFLLLSHCNWEMFYRNDVASYQLATVSFSLVLFYLIAKRNSLTSTAQRLLFYTFLFIVPFGSALGFMTVFLVLGYALFRKKHPHSYIILSVFVLQLVIYLSSGVSGSSSISMFGNLFKYNIELVWGFFIAVGGQFRFVYTNLGFFISGFLGFITFIFSTYLLLKNWKSEDYDFEKLIYLFGAASLGIIVVSRYNYWIVGYESVLGPRYKIYGILIFLSGISFVFQNNLFKKVQWGLSILFMVFYVGWYLKSSDYLILKHETLMMDAYNLENDMVHNERQTVAFEAKDKYDYLKNSGFFNANDFYRTVLDKIKNGVIVSPKTAVLTQVDFDPAYESDWGGKESRLYKISLTGDFPPSSNYFIRLTGADHKSVILNGLRKPLSIAKRLFLKKEPLYYLSKEFEMSHFKLQKPLRCEVICVKSK</sequence>
<gene>
    <name evidence="2" type="ORF">EGI31_01360</name>
</gene>
<feature type="transmembrane region" description="Helical" evidence="1">
    <location>
        <begin position="236"/>
        <end position="257"/>
    </location>
</feature>
<feature type="transmembrane region" description="Helical" evidence="1">
    <location>
        <begin position="169"/>
        <end position="198"/>
    </location>
</feature>
<keyword evidence="1" id="KW-0472">Membrane</keyword>
<dbReference type="RefSeq" id="WP_255035324.1">
    <property type="nucleotide sequence ID" value="NZ_RJUF01000002.1"/>
</dbReference>
<protein>
    <submittedName>
        <fullName evidence="2">Uncharacterized protein</fullName>
    </submittedName>
</protein>
<keyword evidence="1" id="KW-0812">Transmembrane</keyword>
<proteinExistence type="predicted"/>
<feature type="transmembrane region" description="Helical" evidence="1">
    <location>
        <begin position="139"/>
        <end position="157"/>
    </location>
</feature>